<evidence type="ECO:0000259" key="7">
    <source>
        <dbReference type="Pfam" id="PF13193"/>
    </source>
</evidence>
<sequence>MNIASLLANTARSQGNETAVFHGERPVWTYREMARRAATLAQGLQHRLGVARGDRILLWAGNSPEYVEVIFAAWFAGAVIVPVNVALHPREVASIANDCGARVCFTAIEKVGPLQECAPSQHVPRILPIGDTTLNELRGEELGQADVSSSDTAWVFYTSGTTGRPKGAMLSHQNLLAMTLSYLADVDFLSPQDSFFHLAPQSHAAGLLMLAHVMKGARNVIPDPAGFDPDDVCRLTRTFGSVTSFMSPTMLGRFITASTLDDDVIAQTRTVLCGGAPIYVEDMKRALDVLGPKVWNGYGQGEAPCTISALSKAWLDPSHPDFERRLASVGVARSGVEIAVRAADGSLSRTGSGEIAVRGPVVMSGYWRDEPATRAALREGWLMTGDLGVIDDDGLLTLKGRAKELIISGGSNIYPREVEEVLLRHPAVAEVAVVGVPDPVWGENVVAFVVARAGDEVTASELDELCLSQIARFKRPKEYRFLPGLPKNNAGKVLKRELQAKLRSNADCLAQVQGQVARTVGSHSLE</sequence>
<proteinExistence type="inferred from homology"/>
<dbReference type="PROSITE" id="PS00455">
    <property type="entry name" value="AMP_BINDING"/>
    <property type="match status" value="1"/>
</dbReference>
<comment type="catalytic activity">
    <reaction evidence="3">
        <text>3-(methylsulfanyl)propanoate + ATP + CoA = 3-(methylsulfanyl)propanoyl-CoA + AMP + diphosphate</text>
        <dbReference type="Rhea" id="RHEA:43052"/>
        <dbReference type="ChEBI" id="CHEBI:30616"/>
        <dbReference type="ChEBI" id="CHEBI:33019"/>
        <dbReference type="ChEBI" id="CHEBI:49016"/>
        <dbReference type="ChEBI" id="CHEBI:57287"/>
        <dbReference type="ChEBI" id="CHEBI:82815"/>
        <dbReference type="ChEBI" id="CHEBI:456215"/>
        <dbReference type="EC" id="6.2.1.44"/>
    </reaction>
    <physiologicalReaction direction="left-to-right" evidence="3">
        <dbReference type="Rhea" id="RHEA:43053"/>
    </physiologicalReaction>
</comment>
<dbReference type="InterPro" id="IPR020845">
    <property type="entry name" value="AMP-binding_CS"/>
</dbReference>
<dbReference type="EMBL" id="CAADFC020000006">
    <property type="protein sequence ID" value="VIO68314.1"/>
    <property type="molecule type" value="Genomic_DNA"/>
</dbReference>
<dbReference type="InterPro" id="IPR042099">
    <property type="entry name" value="ANL_N_sf"/>
</dbReference>
<feature type="domain" description="AMP-binding enzyme C-terminal" evidence="7">
    <location>
        <begin position="417"/>
        <end position="492"/>
    </location>
</feature>
<name>A0A508T3L5_9BRAD</name>
<dbReference type="Proteomes" id="UP000328092">
    <property type="component" value="Unassembled WGS sequence"/>
</dbReference>
<keyword evidence="2 8" id="KW-0436">Ligase</keyword>
<feature type="domain" description="AMP-dependent synthetase/ligase" evidence="6">
    <location>
        <begin position="9"/>
        <end position="367"/>
    </location>
</feature>
<dbReference type="InterPro" id="IPR025110">
    <property type="entry name" value="AMP-bd_C"/>
</dbReference>
<dbReference type="EC" id="6.2.1.44" evidence="4"/>
<evidence type="ECO:0000256" key="2">
    <source>
        <dbReference type="ARBA" id="ARBA00022598"/>
    </source>
</evidence>
<dbReference type="Pfam" id="PF00501">
    <property type="entry name" value="AMP-binding"/>
    <property type="match status" value="1"/>
</dbReference>
<organism evidence="8 9">
    <name type="scientific">Bradyrhizobium ivorense</name>
    <dbReference type="NCBI Taxonomy" id="2511166"/>
    <lineage>
        <taxon>Bacteria</taxon>
        <taxon>Pseudomonadati</taxon>
        <taxon>Pseudomonadota</taxon>
        <taxon>Alphaproteobacteria</taxon>
        <taxon>Hyphomicrobiales</taxon>
        <taxon>Nitrobacteraceae</taxon>
        <taxon>Bradyrhizobium</taxon>
    </lineage>
</organism>
<dbReference type="SUPFAM" id="SSF56801">
    <property type="entry name" value="Acetyl-CoA synthetase-like"/>
    <property type="match status" value="1"/>
</dbReference>
<dbReference type="GO" id="GO:0006631">
    <property type="term" value="P:fatty acid metabolic process"/>
    <property type="evidence" value="ECO:0007669"/>
    <property type="project" value="TreeGrafter"/>
</dbReference>
<comment type="similarity">
    <text evidence="1">Belongs to the ATP-dependent AMP-binding enzyme family.</text>
</comment>
<dbReference type="RefSeq" id="WP_139858849.1">
    <property type="nucleotide sequence ID" value="NZ_CAADFC020000006.1"/>
</dbReference>
<evidence type="ECO:0000256" key="5">
    <source>
        <dbReference type="ARBA" id="ARBA00067668"/>
    </source>
</evidence>
<dbReference type="Pfam" id="PF13193">
    <property type="entry name" value="AMP-binding_C"/>
    <property type="match status" value="1"/>
</dbReference>
<evidence type="ECO:0000256" key="3">
    <source>
        <dbReference type="ARBA" id="ARBA00051915"/>
    </source>
</evidence>
<evidence type="ECO:0000313" key="9">
    <source>
        <dbReference type="Proteomes" id="UP000328092"/>
    </source>
</evidence>
<dbReference type="InterPro" id="IPR000873">
    <property type="entry name" value="AMP-dep_synth/lig_dom"/>
</dbReference>
<dbReference type="InterPro" id="IPR045851">
    <property type="entry name" value="AMP-bd_C_sf"/>
</dbReference>
<dbReference type="AlphaFoldDB" id="A0A508T3L5"/>
<reference evidence="8" key="1">
    <citation type="submission" date="2019-02" db="EMBL/GenBank/DDBJ databases">
        <authorList>
            <person name="Pothier F.J."/>
        </authorList>
    </citation>
    <scope>NUCLEOTIDE SEQUENCE</scope>
    <source>
        <strain evidence="8">CI-1B</strain>
    </source>
</reference>
<protein>
    <recommendedName>
        <fullName evidence="5">3-methylmercaptopropionyl-CoA ligase</fullName>
        <ecNumber evidence="4">6.2.1.44</ecNumber>
    </recommendedName>
</protein>
<evidence type="ECO:0000256" key="4">
    <source>
        <dbReference type="ARBA" id="ARBA00066616"/>
    </source>
</evidence>
<dbReference type="Gene3D" id="3.30.300.30">
    <property type="match status" value="1"/>
</dbReference>
<evidence type="ECO:0000313" key="8">
    <source>
        <dbReference type="EMBL" id="VIO68314.1"/>
    </source>
</evidence>
<evidence type="ECO:0000259" key="6">
    <source>
        <dbReference type="Pfam" id="PF00501"/>
    </source>
</evidence>
<comment type="caution">
    <text evidence="8">The sequence shown here is derived from an EMBL/GenBank/DDBJ whole genome shotgun (WGS) entry which is preliminary data.</text>
</comment>
<keyword evidence="9" id="KW-1185">Reference proteome</keyword>
<dbReference type="OrthoDB" id="9803968at2"/>
<dbReference type="FunFam" id="3.30.300.30:FF:000008">
    <property type="entry name" value="2,3-dihydroxybenzoate-AMP ligase"/>
    <property type="match status" value="1"/>
</dbReference>
<accession>A0A508T3L5</accession>
<dbReference type="PANTHER" id="PTHR43201">
    <property type="entry name" value="ACYL-COA SYNTHETASE"/>
    <property type="match status" value="1"/>
</dbReference>
<dbReference type="GO" id="GO:0031956">
    <property type="term" value="F:medium-chain fatty acid-CoA ligase activity"/>
    <property type="evidence" value="ECO:0007669"/>
    <property type="project" value="TreeGrafter"/>
</dbReference>
<gene>
    <name evidence="8" type="primary">lcfB_4</name>
    <name evidence="8" type="ORF">CI1B_20610</name>
</gene>
<evidence type="ECO:0000256" key="1">
    <source>
        <dbReference type="ARBA" id="ARBA00006432"/>
    </source>
</evidence>
<dbReference type="Gene3D" id="3.40.50.12780">
    <property type="entry name" value="N-terminal domain of ligase-like"/>
    <property type="match status" value="1"/>
</dbReference>
<dbReference type="PANTHER" id="PTHR43201:SF5">
    <property type="entry name" value="MEDIUM-CHAIN ACYL-COA LIGASE ACSF2, MITOCHONDRIAL"/>
    <property type="match status" value="1"/>
</dbReference>